<organism evidence="3 4">
    <name type="scientific">Ochrobactrum soli</name>
    <dbReference type="NCBI Taxonomy" id="2448455"/>
    <lineage>
        <taxon>Bacteria</taxon>
        <taxon>Pseudomonadati</taxon>
        <taxon>Pseudomonadota</taxon>
        <taxon>Alphaproteobacteria</taxon>
        <taxon>Hyphomicrobiales</taxon>
        <taxon>Brucellaceae</taxon>
        <taxon>Brucella/Ochrobactrum group</taxon>
        <taxon>Ochrobactrum</taxon>
    </lineage>
</organism>
<keyword evidence="4" id="KW-1185">Reference proteome</keyword>
<accession>A0A849KRJ5</accession>
<dbReference type="Gene3D" id="3.40.1620.10">
    <property type="entry name" value="YefM-like domain"/>
    <property type="match status" value="1"/>
</dbReference>
<name>A0A849KRJ5_9HYPH</name>
<protein>
    <recommendedName>
        <fullName evidence="2">Antitoxin</fullName>
    </recommendedName>
</protein>
<reference evidence="3 4" key="1">
    <citation type="submission" date="2020-05" db="EMBL/GenBank/DDBJ databases">
        <title>Draft Genome Sequence of Ochrobactrum soli Isolated from Stable Fly Gut.</title>
        <authorList>
            <person name="Pileggi M.T."/>
            <person name="Vazhakkala L.J."/>
            <person name="Wong C.N."/>
        </authorList>
    </citation>
    <scope>NUCLEOTIDE SEQUENCE [LARGE SCALE GENOMIC DNA]</scope>
    <source>
        <strain evidence="3 4">MTP-C0764</strain>
    </source>
</reference>
<evidence type="ECO:0000256" key="1">
    <source>
        <dbReference type="ARBA" id="ARBA00009981"/>
    </source>
</evidence>
<dbReference type="SUPFAM" id="SSF143120">
    <property type="entry name" value="YefM-like"/>
    <property type="match status" value="1"/>
</dbReference>
<evidence type="ECO:0000313" key="3">
    <source>
        <dbReference type="EMBL" id="NNU62893.1"/>
    </source>
</evidence>
<comment type="caution">
    <text evidence="3">The sequence shown here is derived from an EMBL/GenBank/DDBJ whole genome shotgun (WGS) entry which is preliminary data.</text>
</comment>
<comment type="function">
    <text evidence="2">Antitoxin component of a type II toxin-antitoxin (TA) system.</text>
</comment>
<dbReference type="EMBL" id="JABFCY010000017">
    <property type="protein sequence ID" value="NNU62893.1"/>
    <property type="molecule type" value="Genomic_DNA"/>
</dbReference>
<dbReference type="InterPro" id="IPR006442">
    <property type="entry name" value="Antitoxin_Phd/YefM"/>
</dbReference>
<dbReference type="NCBIfam" id="TIGR01552">
    <property type="entry name" value="phd_fam"/>
    <property type="match status" value="1"/>
</dbReference>
<comment type="similarity">
    <text evidence="1 2">Belongs to the phD/YefM antitoxin family.</text>
</comment>
<dbReference type="Pfam" id="PF02604">
    <property type="entry name" value="PhdYeFM_antitox"/>
    <property type="match status" value="1"/>
</dbReference>
<evidence type="ECO:0000256" key="2">
    <source>
        <dbReference type="RuleBase" id="RU362080"/>
    </source>
</evidence>
<dbReference type="RefSeq" id="WP_171319269.1">
    <property type="nucleotide sequence ID" value="NZ_JABFCY010000017.1"/>
</dbReference>
<proteinExistence type="inferred from homology"/>
<dbReference type="InterPro" id="IPR036165">
    <property type="entry name" value="YefM-like_sf"/>
</dbReference>
<dbReference type="Proteomes" id="UP000574931">
    <property type="component" value="Unassembled WGS sequence"/>
</dbReference>
<evidence type="ECO:0000313" key="4">
    <source>
        <dbReference type="Proteomes" id="UP000574931"/>
    </source>
</evidence>
<dbReference type="AlphaFoldDB" id="A0A849KRJ5"/>
<gene>
    <name evidence="3" type="ORF">HKX02_21910</name>
</gene>
<sequence>MLVTIHAAKTNLSKLIEAALAGEEVIIAKGKRPVVRIVPISQNGFTIGLLKGQLTGSGPDFFQPMSEDELARWVGGE</sequence>